<dbReference type="OrthoDB" id="9021596at2"/>
<dbReference type="Pfam" id="PF05488">
    <property type="entry name" value="PAAR_motif"/>
    <property type="match status" value="1"/>
</dbReference>
<evidence type="ECO:0000313" key="2">
    <source>
        <dbReference type="EMBL" id="SHJ87039.1"/>
    </source>
</evidence>
<evidence type="ECO:0000256" key="1">
    <source>
        <dbReference type="SAM" id="MobiDB-lite"/>
    </source>
</evidence>
<reference evidence="2 3" key="1">
    <citation type="submission" date="2016-11" db="EMBL/GenBank/DDBJ databases">
        <authorList>
            <person name="Jaros S."/>
            <person name="Januszkiewicz K."/>
            <person name="Wedrychowicz H."/>
        </authorList>
    </citation>
    <scope>NUCLEOTIDE SEQUENCE [LARGE SCALE GENOMIC DNA]</scope>
    <source>
        <strain evidence="2 3">LMG 20594</strain>
    </source>
</reference>
<name>A0A1M6MUI9_9BURK</name>
<dbReference type="EMBL" id="FRAB01000008">
    <property type="protein sequence ID" value="SHJ87039.1"/>
    <property type="molecule type" value="Genomic_DNA"/>
</dbReference>
<protein>
    <submittedName>
        <fullName evidence="2">PAAR motif-containing protein</fullName>
    </submittedName>
</protein>
<gene>
    <name evidence="2" type="ORF">SAMN05192548_1008126</name>
</gene>
<sequence length="233" mass="24429">MSDRREPEGTRYAFATIGARTGRGGYVTCASSERVIGGLQVALVGDIVSYRDGSEAVVIDGSGSLGSDGDRCFALVGSRLSNGDRIVSTPWDDGESGLFVGADETPEGLFDPSYVPPPHRPGLRLALCGSTTARGGVLREPGGEWNVDGARVNVGVIGDRVQYADGTTARVVSGLAMRTDPELARFAYVGSVLDNGDIITDSPERKGAASPESFEVVTDARMREQGLDQSEVA</sequence>
<organism evidence="2 3">
    <name type="scientific">Paraburkholderia terricola</name>
    <dbReference type="NCBI Taxonomy" id="169427"/>
    <lineage>
        <taxon>Bacteria</taxon>
        <taxon>Pseudomonadati</taxon>
        <taxon>Pseudomonadota</taxon>
        <taxon>Betaproteobacteria</taxon>
        <taxon>Burkholderiales</taxon>
        <taxon>Burkholderiaceae</taxon>
        <taxon>Paraburkholderia</taxon>
    </lineage>
</organism>
<feature type="region of interest" description="Disordered" evidence="1">
    <location>
        <begin position="200"/>
        <end position="233"/>
    </location>
</feature>
<dbReference type="Proteomes" id="UP000184395">
    <property type="component" value="Unassembled WGS sequence"/>
</dbReference>
<proteinExistence type="predicted"/>
<dbReference type="AlphaFoldDB" id="A0A1M6MUI9"/>
<dbReference type="InterPro" id="IPR008727">
    <property type="entry name" value="PAAR_motif"/>
</dbReference>
<evidence type="ECO:0000313" key="3">
    <source>
        <dbReference type="Proteomes" id="UP000184395"/>
    </source>
</evidence>
<accession>A0A1M6MUI9</accession>
<dbReference type="RefSeq" id="WP_073428403.1">
    <property type="nucleotide sequence ID" value="NZ_CADFGY010000010.1"/>
</dbReference>